<reference evidence="1" key="2">
    <citation type="journal article" date="2011" name="Microb. Ecol.">
        <title>Taxonomic and Functional Metagenomic Profiling of the Microbial Community in the Anoxic Sediment of a Sub-saline Shallow Lake (Laguna de Carrizo, Central Spain).</title>
        <authorList>
            <person name="Ferrer M."/>
            <person name="Guazzaroni M.E."/>
            <person name="Richter M."/>
            <person name="Garcia-Salamanca A."/>
            <person name="Yarza P."/>
            <person name="Suarez-Suarez A."/>
            <person name="Solano J."/>
            <person name="Alcaide M."/>
            <person name="van Dillewijn P."/>
            <person name="Molina-Henares M.A."/>
            <person name="Lopez-Cortes N."/>
            <person name="Al-Ramahi Y."/>
            <person name="Guerrero C."/>
            <person name="Acosta A."/>
            <person name="de Eugenio L.I."/>
            <person name="Martinez V."/>
            <person name="Marques S."/>
            <person name="Rojo F."/>
            <person name="Santero E."/>
            <person name="Genilloud O."/>
            <person name="Perez-Perez J."/>
            <person name="Rossello-Mora R."/>
            <person name="Ramos J.L."/>
        </authorList>
    </citation>
    <scope>NUCLEOTIDE SEQUENCE</scope>
</reference>
<reference evidence="1" key="1">
    <citation type="submission" date="2010-07" db="EMBL/GenBank/DDBJ databases">
        <authorList>
            <consortium name="CONSOLIDER consortium CSD2007-00005"/>
            <person name="Guazzaroni M.-E."/>
            <person name="Richter M."/>
            <person name="Garcia-Salamanca A."/>
            <person name="Yarza P."/>
            <person name="Ferrer M."/>
        </authorList>
    </citation>
    <scope>NUCLEOTIDE SEQUENCE</scope>
</reference>
<proteinExistence type="predicted"/>
<protein>
    <recommendedName>
        <fullName evidence="2">AsmA-like C-terminal domain-containing protein</fullName>
    </recommendedName>
</protein>
<dbReference type="EMBL" id="ADZX01000792">
    <property type="protein sequence ID" value="EFK95369.1"/>
    <property type="molecule type" value="Genomic_DNA"/>
</dbReference>
<evidence type="ECO:0000313" key="1">
    <source>
        <dbReference type="EMBL" id="EFK95369.1"/>
    </source>
</evidence>
<gene>
    <name evidence="1" type="ORF">LDC_2620</name>
</gene>
<name>D9PM42_9ZZZZ</name>
<sequence>SRILRQLGAKEASSVMTGTLNGKFVFKGTPAKMRVESHFDMRKGTMATLDFDHLAADLKGDLPFLKIEDATVMRSSGYFALAGELDLRRAGTAAMFNGVRLVTDDGAITWDKWADVKRRDVREVSMARSLTSDIGFRYTKFVNEERIDESLRDNDQVRLEYKLSPNESLGMMLSRDQDYFGFEHRDKF</sequence>
<feature type="non-terminal residue" evidence="1">
    <location>
        <position position="1"/>
    </location>
</feature>
<organism evidence="1">
    <name type="scientific">sediment metagenome</name>
    <dbReference type="NCBI Taxonomy" id="749907"/>
    <lineage>
        <taxon>unclassified sequences</taxon>
        <taxon>metagenomes</taxon>
        <taxon>ecological metagenomes</taxon>
    </lineage>
</organism>
<dbReference type="AlphaFoldDB" id="D9PM42"/>
<evidence type="ECO:0008006" key="2">
    <source>
        <dbReference type="Google" id="ProtNLM"/>
    </source>
</evidence>
<comment type="caution">
    <text evidence="1">The sequence shown here is derived from an EMBL/GenBank/DDBJ whole genome shotgun (WGS) entry which is preliminary data.</text>
</comment>
<accession>D9PM42</accession>